<comment type="similarity">
    <text evidence="1">Belongs to the ner transcriptional regulatory family.</text>
</comment>
<proteinExistence type="inferred from homology"/>
<keyword evidence="3" id="KW-0238">DNA-binding</keyword>
<dbReference type="EMBL" id="CBSW010000119">
    <property type="protein sequence ID" value="CDG96336.1"/>
    <property type="molecule type" value="Genomic_DNA"/>
</dbReference>
<protein>
    <submittedName>
        <fullName evidence="6">Transcriptional activator of maltose metabolism (Modular protein)</fullName>
    </submittedName>
</protein>
<sequence length="123" mass="13529">MVIQAGEASASLVIVTQSANPVWIATINDQLMEGVAGMNNVRNDWHQADIIAALRKRGTTLAAVSREAGLSSSTLANTLTRPWPKGEWIIANYLEIHPSEIWPSRYFDSNGQLIKRTARKVSN</sequence>
<evidence type="ECO:0000313" key="6">
    <source>
        <dbReference type="EMBL" id="CDG96336.1"/>
    </source>
</evidence>
<dbReference type="GO" id="GO:0003677">
    <property type="term" value="F:DNA binding"/>
    <property type="evidence" value="ECO:0007669"/>
    <property type="project" value="UniProtKB-KW"/>
</dbReference>
<dbReference type="AlphaFoldDB" id="A0A077N2G4"/>
<feature type="domain" description="Ner winged helix-turn-helix DNA-binding" evidence="5">
    <location>
        <begin position="44"/>
        <end position="117"/>
    </location>
</feature>
<keyword evidence="4" id="KW-0804">Transcription</keyword>
<dbReference type="Pfam" id="PF13693">
    <property type="entry name" value="HTH_35"/>
    <property type="match status" value="1"/>
</dbReference>
<evidence type="ECO:0000259" key="5">
    <source>
        <dbReference type="Pfam" id="PF13693"/>
    </source>
</evidence>
<dbReference type="Gene3D" id="1.10.260.40">
    <property type="entry name" value="lambda repressor-like DNA-binding domains"/>
    <property type="match status" value="1"/>
</dbReference>
<reference evidence="6" key="1">
    <citation type="submission" date="2013-07" db="EMBL/GenBank/DDBJ databases">
        <title>Sub-species coevolution in mutualistic symbiosis.</title>
        <authorList>
            <person name="Murfin K."/>
            <person name="Klassen J."/>
            <person name="Lee M."/>
            <person name="Forst S."/>
            <person name="Stock P."/>
            <person name="Goodrich-Blair H."/>
        </authorList>
    </citation>
    <scope>NUCLEOTIDE SEQUENCE [LARGE SCALE GENOMIC DNA]</scope>
    <source>
        <strain evidence="6">Puntauvense</strain>
    </source>
</reference>
<dbReference type="InterPro" id="IPR010982">
    <property type="entry name" value="Lambda_DNA-bd_dom_sf"/>
</dbReference>
<evidence type="ECO:0000256" key="1">
    <source>
        <dbReference type="ARBA" id="ARBA00006157"/>
    </source>
</evidence>
<evidence type="ECO:0000256" key="2">
    <source>
        <dbReference type="ARBA" id="ARBA00023015"/>
    </source>
</evidence>
<organism evidence="6">
    <name type="scientific">Xenorhabdus bovienii str. puntauvense</name>
    <dbReference type="NCBI Taxonomy" id="1398201"/>
    <lineage>
        <taxon>Bacteria</taxon>
        <taxon>Pseudomonadati</taxon>
        <taxon>Pseudomonadota</taxon>
        <taxon>Gammaproteobacteria</taxon>
        <taxon>Enterobacterales</taxon>
        <taxon>Morganellaceae</taxon>
        <taxon>Xenorhabdus</taxon>
    </lineage>
</organism>
<accession>A0A077N2G4</accession>
<keyword evidence="2" id="KW-0805">Transcription regulation</keyword>
<evidence type="ECO:0000256" key="3">
    <source>
        <dbReference type="ARBA" id="ARBA00023125"/>
    </source>
</evidence>
<dbReference type="InterPro" id="IPR038722">
    <property type="entry name" value="Ner_HTH_dom"/>
</dbReference>
<name>A0A077N2G4_XENBV</name>
<evidence type="ECO:0000256" key="4">
    <source>
        <dbReference type="ARBA" id="ARBA00023163"/>
    </source>
</evidence>
<dbReference type="HOGENOM" id="CLU_162005_0_1_6"/>
<dbReference type="SUPFAM" id="SSF47413">
    <property type="entry name" value="lambda repressor-like DNA-binding domains"/>
    <property type="match status" value="1"/>
</dbReference>
<gene>
    <name evidence="6" type="ORF">XBP1_2050004</name>
</gene>
<dbReference type="Proteomes" id="UP000028511">
    <property type="component" value="Unassembled WGS sequence"/>
</dbReference>
<comment type="caution">
    <text evidence="6">The sequence shown here is derived from an EMBL/GenBank/DDBJ whole genome shotgun (WGS) entry which is preliminary data.</text>
</comment>